<dbReference type="EMBL" id="CP159289">
    <property type="protein sequence ID" value="XCH23245.1"/>
    <property type="molecule type" value="Genomic_DNA"/>
</dbReference>
<gene>
    <name evidence="2" type="ORF">ABV298_23390</name>
</gene>
<evidence type="ECO:0000259" key="1">
    <source>
        <dbReference type="Pfam" id="PF18962"/>
    </source>
</evidence>
<dbReference type="InterPro" id="IPR026444">
    <property type="entry name" value="Secre_tail"/>
</dbReference>
<dbReference type="NCBIfam" id="TIGR04183">
    <property type="entry name" value="Por_Secre_tail"/>
    <property type="match status" value="1"/>
</dbReference>
<protein>
    <submittedName>
        <fullName evidence="2">T9SS type A sorting domain-containing protein</fullName>
    </submittedName>
</protein>
<sequence length="148" mass="16738">MERSSDARTYNAVARITYDPAQNTYTFNDTPFSSEAVPAKNYYYRLKQVDNDESFEYSAIRGVQAGSFDSRLAVDFFPNPTQDEMNVKSFSPVKKLEIYTLGGKQVYRLIPAADETEIKVNVRAFSPGMYIVSVVNAEGKYASKVLKR</sequence>
<accession>A0AAU8FFE2</accession>
<dbReference type="RefSeq" id="WP_353718571.1">
    <property type="nucleotide sequence ID" value="NZ_CP159289.1"/>
</dbReference>
<reference evidence="2" key="1">
    <citation type="submission" date="2024-06" db="EMBL/GenBank/DDBJ databases">
        <title>Sequencing and assembly of the genome of Dyadobacter sp. strain 676, a symbiont of Cyamopsis tetragonoloba.</title>
        <authorList>
            <person name="Guro P."/>
            <person name="Sazanova A."/>
            <person name="Kuznetsova I."/>
            <person name="Belimov A."/>
            <person name="Safronova V."/>
        </authorList>
    </citation>
    <scope>NUCLEOTIDE SEQUENCE</scope>
    <source>
        <strain evidence="2">676</strain>
    </source>
</reference>
<dbReference type="AlphaFoldDB" id="A0AAU8FFE2"/>
<evidence type="ECO:0000313" key="2">
    <source>
        <dbReference type="EMBL" id="XCH23245.1"/>
    </source>
</evidence>
<proteinExistence type="predicted"/>
<dbReference type="Pfam" id="PF18962">
    <property type="entry name" value="Por_Secre_tail"/>
    <property type="match status" value="1"/>
</dbReference>
<feature type="domain" description="Secretion system C-terminal sorting" evidence="1">
    <location>
        <begin position="77"/>
        <end position="145"/>
    </location>
</feature>
<name>A0AAU8FFE2_9BACT</name>
<organism evidence="2">
    <name type="scientific">Dyadobacter sp. 676</name>
    <dbReference type="NCBI Taxonomy" id="3088362"/>
    <lineage>
        <taxon>Bacteria</taxon>
        <taxon>Pseudomonadati</taxon>
        <taxon>Bacteroidota</taxon>
        <taxon>Cytophagia</taxon>
        <taxon>Cytophagales</taxon>
        <taxon>Spirosomataceae</taxon>
        <taxon>Dyadobacter</taxon>
    </lineage>
</organism>